<keyword evidence="9 16" id="KW-0249">Electron transport</keyword>
<evidence type="ECO:0000256" key="12">
    <source>
        <dbReference type="ARBA" id="ARBA00023075"/>
    </source>
</evidence>
<reference evidence="17" key="1">
    <citation type="submission" date="2016-04" db="EMBL/GenBank/DDBJ databases">
        <title>Complete mitochondrial genome of Notonecta chinensis.</title>
        <authorList>
            <person name="Li M."/>
        </authorList>
    </citation>
    <scope>NUCLEOTIDE SEQUENCE</scope>
</reference>
<evidence type="ECO:0000256" key="6">
    <source>
        <dbReference type="ARBA" id="ARBA00022660"/>
    </source>
</evidence>
<keyword evidence="12 16" id="KW-0830">Ubiquinone</keyword>
<evidence type="ECO:0000256" key="14">
    <source>
        <dbReference type="ARBA" id="ARBA00023136"/>
    </source>
</evidence>
<feature type="transmembrane region" description="Helical" evidence="16">
    <location>
        <begin position="35"/>
        <end position="58"/>
    </location>
</feature>
<evidence type="ECO:0000256" key="11">
    <source>
        <dbReference type="ARBA" id="ARBA00023027"/>
    </source>
</evidence>
<evidence type="ECO:0000256" key="8">
    <source>
        <dbReference type="ARBA" id="ARBA00022967"/>
    </source>
</evidence>
<comment type="subcellular location">
    <subcellularLocation>
        <location evidence="16">Mitochondrion inner membrane</location>
        <topology evidence="16">Multi-pass membrane protein</topology>
    </subcellularLocation>
    <subcellularLocation>
        <location evidence="1">Mitochondrion membrane</location>
        <topology evidence="1">Multi-pass membrane protein</topology>
    </subcellularLocation>
</comment>
<keyword evidence="5 16" id="KW-0813">Transport</keyword>
<accession>A0A343A061</accession>
<keyword evidence="7 16" id="KW-0812">Transmembrane</keyword>
<geneLocation type="mitochondrion" evidence="17"/>
<dbReference type="EMBL" id="KX034086">
    <property type="protein sequence ID" value="AOW68982.1"/>
    <property type="molecule type" value="Genomic_DNA"/>
</dbReference>
<evidence type="ECO:0000256" key="10">
    <source>
        <dbReference type="ARBA" id="ARBA00022989"/>
    </source>
</evidence>
<dbReference type="PANTHER" id="PTHR11434:SF0">
    <property type="entry name" value="NADH-UBIQUINONE OXIDOREDUCTASE CHAIN 4L"/>
    <property type="match status" value="1"/>
</dbReference>
<dbReference type="GO" id="GO:0008137">
    <property type="term" value="F:NADH dehydrogenase (ubiquinone) activity"/>
    <property type="evidence" value="ECO:0007669"/>
    <property type="project" value="UniProtKB-EC"/>
</dbReference>
<evidence type="ECO:0000256" key="4">
    <source>
        <dbReference type="ARBA" id="ARBA00016612"/>
    </source>
</evidence>
<evidence type="ECO:0000256" key="2">
    <source>
        <dbReference type="ARBA" id="ARBA00010519"/>
    </source>
</evidence>
<evidence type="ECO:0000256" key="15">
    <source>
        <dbReference type="ARBA" id="ARBA00049551"/>
    </source>
</evidence>
<name>A0A343A061_9HEMI</name>
<dbReference type="PANTHER" id="PTHR11434">
    <property type="entry name" value="NADH-UBIQUINONE OXIDOREDUCTASE SUBUNIT ND4L"/>
    <property type="match status" value="1"/>
</dbReference>
<dbReference type="InterPro" id="IPR039428">
    <property type="entry name" value="NUOK/Mnh_C1-like"/>
</dbReference>
<evidence type="ECO:0000256" key="5">
    <source>
        <dbReference type="ARBA" id="ARBA00022448"/>
    </source>
</evidence>
<feature type="transmembrane region" description="Helical" evidence="16">
    <location>
        <begin position="12"/>
        <end position="28"/>
    </location>
</feature>
<dbReference type="GO" id="GO:0016651">
    <property type="term" value="F:oxidoreductase activity, acting on NAD(P)H"/>
    <property type="evidence" value="ECO:0007669"/>
    <property type="project" value="InterPro"/>
</dbReference>
<keyword evidence="6 16" id="KW-0679">Respiratory chain</keyword>
<dbReference type="InterPro" id="IPR001133">
    <property type="entry name" value="NADH_UbQ_OxRdtase_chain4L/K"/>
</dbReference>
<dbReference type="CTD" id="4539"/>
<dbReference type="AlphaFoldDB" id="A0A343A061"/>
<keyword evidence="11 16" id="KW-0520">NAD</keyword>
<keyword evidence="8 16" id="KW-1278">Translocase</keyword>
<dbReference type="GO" id="GO:0005743">
    <property type="term" value="C:mitochondrial inner membrane"/>
    <property type="evidence" value="ECO:0007669"/>
    <property type="project" value="UniProtKB-SubCell"/>
</dbReference>
<keyword evidence="14 16" id="KW-0472">Membrane</keyword>
<evidence type="ECO:0000256" key="1">
    <source>
        <dbReference type="ARBA" id="ARBA00004225"/>
    </source>
</evidence>
<sequence length="104" mass="11796">MLNYLINMDNMFYLFVGVMFISGLSVFCSMRKHLLLTLLSLEFLVLILFLSFFSFLSSFGHENYFGLIFLTFSVCEGALGLSILVSMIRSHGNDNISSLSSLVW</sequence>
<comment type="function">
    <text evidence="16">Core subunit of the mitochondrial membrane respiratory chain NADH dehydrogenase (Complex I) which catalyzes electron transfer from NADH through the respiratory chain, using ubiquinone as an electron acceptor.</text>
</comment>
<dbReference type="Gene3D" id="1.10.287.3510">
    <property type="match status" value="1"/>
</dbReference>
<dbReference type="GeneID" id="35448082"/>
<organism evidence="17">
    <name type="scientific">Notonecta chinensis</name>
    <dbReference type="NCBI Taxonomy" id="642072"/>
    <lineage>
        <taxon>Eukaryota</taxon>
        <taxon>Metazoa</taxon>
        <taxon>Ecdysozoa</taxon>
        <taxon>Arthropoda</taxon>
        <taxon>Hexapoda</taxon>
        <taxon>Insecta</taxon>
        <taxon>Pterygota</taxon>
        <taxon>Neoptera</taxon>
        <taxon>Paraneoptera</taxon>
        <taxon>Hemiptera</taxon>
        <taxon>Heteroptera</taxon>
        <taxon>Panheteroptera</taxon>
        <taxon>Nepomorpha</taxon>
        <taxon>Notonectidae</taxon>
        <taxon>Notonectinae</taxon>
        <taxon>Notonecta</taxon>
    </lineage>
</organism>
<evidence type="ECO:0000313" key="17">
    <source>
        <dbReference type="EMBL" id="AOW68982.1"/>
    </source>
</evidence>
<keyword evidence="16" id="KW-0999">Mitochondrion inner membrane</keyword>
<dbReference type="GO" id="GO:0030964">
    <property type="term" value="C:NADH dehydrogenase complex"/>
    <property type="evidence" value="ECO:0007669"/>
    <property type="project" value="TreeGrafter"/>
</dbReference>
<keyword evidence="10 16" id="KW-1133">Transmembrane helix</keyword>
<protein>
    <recommendedName>
        <fullName evidence="4 16">NADH-ubiquinone oxidoreductase chain 4L</fullName>
        <ecNumber evidence="3 16">7.1.1.2</ecNumber>
    </recommendedName>
</protein>
<evidence type="ECO:0000256" key="16">
    <source>
        <dbReference type="RuleBase" id="RU004419"/>
    </source>
</evidence>
<evidence type="ECO:0000256" key="7">
    <source>
        <dbReference type="ARBA" id="ARBA00022692"/>
    </source>
</evidence>
<gene>
    <name evidence="17" type="primary">ND4L</name>
</gene>
<comment type="catalytic activity">
    <reaction evidence="15 16">
        <text>a ubiquinone + NADH + 5 H(+)(in) = a ubiquinol + NAD(+) + 4 H(+)(out)</text>
        <dbReference type="Rhea" id="RHEA:29091"/>
        <dbReference type="Rhea" id="RHEA-COMP:9565"/>
        <dbReference type="Rhea" id="RHEA-COMP:9566"/>
        <dbReference type="ChEBI" id="CHEBI:15378"/>
        <dbReference type="ChEBI" id="CHEBI:16389"/>
        <dbReference type="ChEBI" id="CHEBI:17976"/>
        <dbReference type="ChEBI" id="CHEBI:57540"/>
        <dbReference type="ChEBI" id="CHEBI:57945"/>
        <dbReference type="EC" id="7.1.1.2"/>
    </reaction>
</comment>
<dbReference type="RefSeq" id="YP_009450292.1">
    <property type="nucleotide sequence ID" value="NC_036671.1"/>
</dbReference>
<proteinExistence type="inferred from homology"/>
<dbReference type="GO" id="GO:0042773">
    <property type="term" value="P:ATP synthesis coupled electron transport"/>
    <property type="evidence" value="ECO:0007669"/>
    <property type="project" value="UniProtKB-UniRule"/>
</dbReference>
<feature type="transmembrane region" description="Helical" evidence="16">
    <location>
        <begin position="64"/>
        <end position="88"/>
    </location>
</feature>
<evidence type="ECO:0000256" key="13">
    <source>
        <dbReference type="ARBA" id="ARBA00023128"/>
    </source>
</evidence>
<evidence type="ECO:0000256" key="9">
    <source>
        <dbReference type="ARBA" id="ARBA00022982"/>
    </source>
</evidence>
<dbReference type="EC" id="7.1.1.2" evidence="3 16"/>
<evidence type="ECO:0000256" key="3">
    <source>
        <dbReference type="ARBA" id="ARBA00012944"/>
    </source>
</evidence>
<keyword evidence="13 16" id="KW-0496">Mitochondrion</keyword>
<dbReference type="Pfam" id="PF00420">
    <property type="entry name" value="Oxidored_q2"/>
    <property type="match status" value="1"/>
</dbReference>
<comment type="similarity">
    <text evidence="2 16">Belongs to the complex I subunit 4L family.</text>
</comment>